<name>A0ABX9SPJ8_9GAMM</name>
<keyword evidence="5" id="KW-0597">Phosphoprotein</keyword>
<dbReference type="SUPFAM" id="SSF55781">
    <property type="entry name" value="GAF domain-like"/>
    <property type="match status" value="1"/>
</dbReference>
<dbReference type="InterPro" id="IPR003594">
    <property type="entry name" value="HATPase_dom"/>
</dbReference>
<dbReference type="InterPro" id="IPR036890">
    <property type="entry name" value="HATPase_C_sf"/>
</dbReference>
<dbReference type="GO" id="GO:0016301">
    <property type="term" value="F:kinase activity"/>
    <property type="evidence" value="ECO:0007669"/>
    <property type="project" value="UniProtKB-KW"/>
</dbReference>
<dbReference type="Pfam" id="PF06580">
    <property type="entry name" value="His_kinase"/>
    <property type="match status" value="1"/>
</dbReference>
<evidence type="ECO:0000256" key="9">
    <source>
        <dbReference type="ARBA" id="ARBA00022777"/>
    </source>
</evidence>
<organism evidence="16 17">
    <name type="scientific">Photorhabdus asymbiotica</name>
    <dbReference type="NCBI Taxonomy" id="291112"/>
    <lineage>
        <taxon>Bacteria</taxon>
        <taxon>Pseudomonadati</taxon>
        <taxon>Pseudomonadota</taxon>
        <taxon>Gammaproteobacteria</taxon>
        <taxon>Enterobacterales</taxon>
        <taxon>Morganellaceae</taxon>
        <taxon>Photorhabdus</taxon>
    </lineage>
</organism>
<evidence type="ECO:0000256" key="2">
    <source>
        <dbReference type="ARBA" id="ARBA00004651"/>
    </source>
</evidence>
<evidence type="ECO:0000256" key="5">
    <source>
        <dbReference type="ARBA" id="ARBA00022553"/>
    </source>
</evidence>
<dbReference type="Pfam" id="PF07694">
    <property type="entry name" value="5TM-5TMR_LYT"/>
    <property type="match status" value="1"/>
</dbReference>
<protein>
    <recommendedName>
        <fullName evidence="3">histidine kinase</fullName>
        <ecNumber evidence="3">2.7.13.3</ecNumber>
    </recommendedName>
</protein>
<evidence type="ECO:0000259" key="15">
    <source>
        <dbReference type="SMART" id="SM00065"/>
    </source>
</evidence>
<keyword evidence="9 16" id="KW-0418">Kinase</keyword>
<evidence type="ECO:0000313" key="17">
    <source>
        <dbReference type="Proteomes" id="UP000280955"/>
    </source>
</evidence>
<reference evidence="16 17" key="1">
    <citation type="submission" date="2018-10" db="EMBL/GenBank/DDBJ databases">
        <title>Genomic Encyclopedia of Archaeal and Bacterial Type Strains, Phase II (KMG-II): from individual species to whole genera.</title>
        <authorList>
            <person name="Goeker M."/>
        </authorList>
    </citation>
    <scope>NUCLEOTIDE SEQUENCE [LARGE SCALE GENOMIC DNA]</scope>
    <source>
        <strain evidence="16 17">DSM 15149</strain>
    </source>
</reference>
<dbReference type="PANTHER" id="PTHR34220:SF10">
    <property type="entry name" value="SENSOR HISTIDINE KINASE BTSS"/>
    <property type="match status" value="1"/>
</dbReference>
<dbReference type="InterPro" id="IPR003018">
    <property type="entry name" value="GAF"/>
</dbReference>
<keyword evidence="12" id="KW-0902">Two-component regulatory system</keyword>
<dbReference type="SUPFAM" id="SSF55874">
    <property type="entry name" value="ATPase domain of HSP90 chaperone/DNA topoisomerase II/histidine kinase"/>
    <property type="match status" value="1"/>
</dbReference>
<keyword evidence="7 14" id="KW-0812">Transmembrane</keyword>
<feature type="transmembrane region" description="Helical" evidence="14">
    <location>
        <begin position="74"/>
        <end position="93"/>
    </location>
</feature>
<evidence type="ECO:0000256" key="1">
    <source>
        <dbReference type="ARBA" id="ARBA00000085"/>
    </source>
</evidence>
<sequence>MYEFNLVLLLLQQMCVYLVIAWLLSKTPLFIPLLQVTVRLPHKLLCYVIFSIFCIMGTYFGLHVGDSIANTRAIGAILGGLLGGPSVGMLVGLTGGLHRYSLGGMTAFSCMISTIVEGLIGGIIHSYLIKRGQINRLINPWTAAIVTFCAEIMQMGILLLLARPYSEALALVKNIASPMIVTNSIGSAMFIRILLDRRAIFEKYTSAFSAQALKIAVYTEGILRKGFNENNSMRVAKVIYQQLEIGAVAITDREKLLAFIGIGSDHHLPGTPIASALSRRAIENNEVVYADGNEIPYRCSINPTCKLGSTLVIPLRGENQQVIGTIKLYEAKNRLFSSINRTLGEGIASLLSAQILAGQYERNKQSLLQSEIKLLHAQVNPHFLFNALNTLQAVIRRDSNQACQLVQYLSTFFRKNLKRSEEIVSLTDEIEHVNAYLQIEKARFRDHLQMRIELPDSLLDARLPAFSLQPIVENAIKHGTSQLLETGKITIRAHQQDQLLIMEVEDNAGLYKPVSMGDGLGMSLVDKRLRLRYGENYGVQIDCQPEQFTRVTLCLPLEYRG</sequence>
<dbReference type="InterPro" id="IPR050640">
    <property type="entry name" value="Bact_2-comp_sensor_kinase"/>
</dbReference>
<evidence type="ECO:0000256" key="10">
    <source>
        <dbReference type="ARBA" id="ARBA00022840"/>
    </source>
</evidence>
<dbReference type="Gene3D" id="3.30.450.40">
    <property type="match status" value="1"/>
</dbReference>
<dbReference type="EC" id="2.7.13.3" evidence="3"/>
<comment type="subcellular location">
    <subcellularLocation>
        <location evidence="2">Cell membrane</location>
        <topology evidence="2">Multi-pass membrane protein</topology>
    </subcellularLocation>
</comment>
<evidence type="ECO:0000256" key="14">
    <source>
        <dbReference type="SAM" id="Phobius"/>
    </source>
</evidence>
<comment type="caution">
    <text evidence="16">The sequence shown here is derived from an EMBL/GenBank/DDBJ whole genome shotgun (WGS) entry which is preliminary data.</text>
</comment>
<dbReference type="PANTHER" id="PTHR34220">
    <property type="entry name" value="SENSOR HISTIDINE KINASE YPDA"/>
    <property type="match status" value="1"/>
</dbReference>
<keyword evidence="13 14" id="KW-0472">Membrane</keyword>
<keyword evidence="8" id="KW-0547">Nucleotide-binding</keyword>
<dbReference type="InterPro" id="IPR029016">
    <property type="entry name" value="GAF-like_dom_sf"/>
</dbReference>
<feature type="transmembrane region" description="Helical" evidence="14">
    <location>
        <begin position="141"/>
        <end position="163"/>
    </location>
</feature>
<keyword evidence="6" id="KW-0808">Transferase</keyword>
<dbReference type="EMBL" id="RBLJ01000002">
    <property type="protein sequence ID" value="RKS59952.1"/>
    <property type="molecule type" value="Genomic_DNA"/>
</dbReference>
<keyword evidence="11 14" id="KW-1133">Transmembrane helix</keyword>
<evidence type="ECO:0000256" key="8">
    <source>
        <dbReference type="ARBA" id="ARBA00022741"/>
    </source>
</evidence>
<dbReference type="Pfam" id="PF02518">
    <property type="entry name" value="HATPase_c"/>
    <property type="match status" value="1"/>
</dbReference>
<comment type="catalytic activity">
    <reaction evidence="1">
        <text>ATP + protein L-histidine = ADP + protein N-phospho-L-histidine.</text>
        <dbReference type="EC" id="2.7.13.3"/>
    </reaction>
</comment>
<evidence type="ECO:0000256" key="3">
    <source>
        <dbReference type="ARBA" id="ARBA00012438"/>
    </source>
</evidence>
<evidence type="ECO:0000256" key="12">
    <source>
        <dbReference type="ARBA" id="ARBA00023012"/>
    </source>
</evidence>
<keyword evidence="4" id="KW-1003">Cell membrane</keyword>
<keyword evidence="10" id="KW-0067">ATP-binding</keyword>
<evidence type="ECO:0000256" key="4">
    <source>
        <dbReference type="ARBA" id="ARBA00022475"/>
    </source>
</evidence>
<evidence type="ECO:0000256" key="13">
    <source>
        <dbReference type="ARBA" id="ARBA00023136"/>
    </source>
</evidence>
<dbReference type="Gene3D" id="3.30.565.10">
    <property type="entry name" value="Histidine kinase-like ATPase, C-terminal domain"/>
    <property type="match status" value="1"/>
</dbReference>
<evidence type="ECO:0000256" key="7">
    <source>
        <dbReference type="ARBA" id="ARBA00022692"/>
    </source>
</evidence>
<evidence type="ECO:0000256" key="6">
    <source>
        <dbReference type="ARBA" id="ARBA00022679"/>
    </source>
</evidence>
<keyword evidence="17" id="KW-1185">Reference proteome</keyword>
<feature type="transmembrane region" description="Helical" evidence="14">
    <location>
        <begin position="44"/>
        <end position="62"/>
    </location>
</feature>
<evidence type="ECO:0000313" key="16">
    <source>
        <dbReference type="EMBL" id="RKS59952.1"/>
    </source>
</evidence>
<dbReference type="RefSeq" id="WP_015836096.1">
    <property type="nucleotide sequence ID" value="NC_012962.1"/>
</dbReference>
<dbReference type="InterPro" id="IPR011620">
    <property type="entry name" value="Sig_transdc_His_kinase_LytS_TM"/>
</dbReference>
<feature type="transmembrane region" description="Helical" evidence="14">
    <location>
        <begin position="175"/>
        <end position="195"/>
    </location>
</feature>
<gene>
    <name evidence="16" type="ORF">BDD30_2057</name>
</gene>
<evidence type="ECO:0000256" key="11">
    <source>
        <dbReference type="ARBA" id="ARBA00022989"/>
    </source>
</evidence>
<dbReference type="SMART" id="SM00065">
    <property type="entry name" value="GAF"/>
    <property type="match status" value="1"/>
</dbReference>
<dbReference type="InterPro" id="IPR010559">
    <property type="entry name" value="Sig_transdc_His_kin_internal"/>
</dbReference>
<dbReference type="Proteomes" id="UP000280955">
    <property type="component" value="Unassembled WGS sequence"/>
</dbReference>
<feature type="domain" description="GAF" evidence="15">
    <location>
        <begin position="218"/>
        <end position="365"/>
    </location>
</feature>
<accession>A0ABX9SPJ8</accession>
<feature type="transmembrane region" description="Helical" evidence="14">
    <location>
        <begin position="105"/>
        <end position="129"/>
    </location>
</feature>
<proteinExistence type="predicted"/>